<evidence type="ECO:0000256" key="3">
    <source>
        <dbReference type="ARBA" id="ARBA00006351"/>
    </source>
</evidence>
<evidence type="ECO:0000259" key="8">
    <source>
        <dbReference type="Pfam" id="PF18404"/>
    </source>
</evidence>
<dbReference type="GO" id="GO:0003980">
    <property type="term" value="F:UDP-glucose:glycoprotein glucosyltransferase activity"/>
    <property type="evidence" value="ECO:0007669"/>
    <property type="project" value="InterPro"/>
</dbReference>
<dbReference type="InterPro" id="IPR040497">
    <property type="entry name" value="Glyco_transf_24"/>
</dbReference>
<proteinExistence type="inferred from homology"/>
<comment type="similarity">
    <text evidence="3">Belongs to the glycosyltransferase 8 family.</text>
</comment>
<evidence type="ECO:0008006" key="10">
    <source>
        <dbReference type="Google" id="ProtNLM"/>
    </source>
</evidence>
<comment type="catalytic activity">
    <reaction evidence="6">
        <text>N(4)-(alpha-D-Man-(1-&gt;2)-alpha-D-Man-(1-&gt;2)-alpha-D-Man-(1-&gt;3)-[alpha-D-Man-(1-&gt;2)-alpha-D-Man-(1-&gt;3)-[alpha-D-Man-(1-&gt;2)-alpha-D-Man-(1-&gt;6)]-alpha-D-Man-(1-&gt;6)]-beta-D-Man-(1-&gt;4)-beta-D-GlcNAc-(1-&gt;4)-beta-D-GlcNAc)-L-asparaginyl-[protein] (N-glucan mannose isomer 9A1,2,3B1,2,3) + UDP-alpha-D-glucose = N(4)-(alpha-D-Glc-(1-&gt;3)-alpha-D-Man-(1-&gt;2)-alpha-D-Man-(1-&gt;2)-alpha-D-Man-(1-&gt;3)-[alpha-D-Man-(1-&gt;2)-alpha-D-Man-(1-&gt;3)-[alpha-D-Man-(1-&gt;2)-alpha-D-Man-(1-&gt;6)]-alpha-D-Man-(1-&gt;6)]-beta-D-Man-(1-&gt;4)-beta-D-GlcNAc-(1-&gt;4)-beta-D-GlcNAc)-L-asparaginyl-[protein] + UDP + H(+)</text>
        <dbReference type="Rhea" id="RHEA:61304"/>
        <dbReference type="Rhea" id="RHEA-COMP:14356"/>
        <dbReference type="Rhea" id="RHEA-COMP:14357"/>
        <dbReference type="ChEBI" id="CHEBI:15378"/>
        <dbReference type="ChEBI" id="CHEBI:58223"/>
        <dbReference type="ChEBI" id="CHEBI:58885"/>
        <dbReference type="ChEBI" id="CHEBI:59080"/>
        <dbReference type="ChEBI" id="CHEBI:139493"/>
    </reaction>
</comment>
<dbReference type="GO" id="GO:0005783">
    <property type="term" value="C:endoplasmic reticulum"/>
    <property type="evidence" value="ECO:0007669"/>
    <property type="project" value="TreeGrafter"/>
</dbReference>
<keyword evidence="4" id="KW-0808">Transferase</keyword>
<protein>
    <recommendedName>
        <fullName evidence="10">Glucosyltransferase 24 catalytic domain-containing protein</fullName>
    </recommendedName>
</protein>
<evidence type="ECO:0000256" key="6">
    <source>
        <dbReference type="ARBA" id="ARBA00048456"/>
    </source>
</evidence>
<evidence type="ECO:0000259" key="7">
    <source>
        <dbReference type="Pfam" id="PF18403"/>
    </source>
</evidence>
<organism evidence="9">
    <name type="scientific">Amphimedon queenslandica</name>
    <name type="common">Sponge</name>
    <dbReference type="NCBI Taxonomy" id="400682"/>
    <lineage>
        <taxon>Eukaryota</taxon>
        <taxon>Metazoa</taxon>
        <taxon>Porifera</taxon>
        <taxon>Demospongiae</taxon>
        <taxon>Heteroscleromorpha</taxon>
        <taxon>Haplosclerida</taxon>
        <taxon>Niphatidae</taxon>
        <taxon>Amphimedon</taxon>
    </lineage>
</organism>
<feature type="domain" description="Glucosyltransferase 24 catalytic" evidence="8">
    <location>
        <begin position="294"/>
        <end position="434"/>
    </location>
</feature>
<dbReference type="Gene3D" id="3.90.550.10">
    <property type="entry name" value="Spore Coat Polysaccharide Biosynthesis Protein SpsA, Chain A"/>
    <property type="match status" value="1"/>
</dbReference>
<evidence type="ECO:0000256" key="4">
    <source>
        <dbReference type="ARBA" id="ARBA00022679"/>
    </source>
</evidence>
<dbReference type="PANTHER" id="PTHR11226">
    <property type="entry name" value="UDP-GLUCOSE GLYCOPROTEIN:GLUCOSYLTRANSFERASE"/>
    <property type="match status" value="1"/>
</dbReference>
<dbReference type="InterPro" id="IPR040525">
    <property type="entry name" value="UGGT_TRXL_4"/>
</dbReference>
<dbReference type="GO" id="GO:0051082">
    <property type="term" value="F:unfolded protein binding"/>
    <property type="evidence" value="ECO:0007669"/>
    <property type="project" value="TreeGrafter"/>
</dbReference>
<dbReference type="InterPro" id="IPR009448">
    <property type="entry name" value="UDP-g_GGtrans"/>
</dbReference>
<dbReference type="GO" id="GO:0018279">
    <property type="term" value="P:protein N-linked glycosylation via asparagine"/>
    <property type="evidence" value="ECO:0007669"/>
    <property type="project" value="TreeGrafter"/>
</dbReference>
<dbReference type="InterPro" id="IPR029044">
    <property type="entry name" value="Nucleotide-diphossugar_trans"/>
</dbReference>
<accession>A0A1X7TGP2</accession>
<dbReference type="GO" id="GO:0036503">
    <property type="term" value="P:ERAD pathway"/>
    <property type="evidence" value="ECO:0007669"/>
    <property type="project" value="TreeGrafter"/>
</dbReference>
<dbReference type="OrthoDB" id="27683at2759"/>
<dbReference type="InParanoid" id="A0A1X7TGP2"/>
<dbReference type="STRING" id="400682.A0A1X7TGP2"/>
<reference evidence="9" key="1">
    <citation type="submission" date="2017-05" db="UniProtKB">
        <authorList>
            <consortium name="EnsemblMetazoa"/>
        </authorList>
    </citation>
    <scope>IDENTIFICATION</scope>
</reference>
<dbReference type="SUPFAM" id="SSF53448">
    <property type="entry name" value="Nucleotide-diphospho-sugar transferases"/>
    <property type="match status" value="1"/>
</dbReference>
<comment type="function">
    <text evidence="5">Recognizes glycoproteins with minor folding defects. Reglucosylates single N-glycans near the misfolded part of the protein, thus providing quality control for protein folding in the endoplasmic reticulum. Reglucosylated proteins are recognized by calreticulin for recycling to the endoplasmic reticulum and refolding or degradation.</text>
</comment>
<evidence type="ECO:0000256" key="2">
    <source>
        <dbReference type="ARBA" id="ARBA00004922"/>
    </source>
</evidence>
<comment type="cofactor">
    <cofactor evidence="1">
        <name>Ca(2+)</name>
        <dbReference type="ChEBI" id="CHEBI:29108"/>
    </cofactor>
</comment>
<evidence type="ECO:0000313" key="9">
    <source>
        <dbReference type="EnsemblMetazoa" id="Aqu2.1.13882_001"/>
    </source>
</evidence>
<evidence type="ECO:0000256" key="1">
    <source>
        <dbReference type="ARBA" id="ARBA00001913"/>
    </source>
</evidence>
<evidence type="ECO:0000256" key="5">
    <source>
        <dbReference type="ARBA" id="ARBA00045874"/>
    </source>
</evidence>
<feature type="domain" description="UDP-glucose:glycoprotein glucosyltransferase thioredoxin-like" evidence="7">
    <location>
        <begin position="1"/>
        <end position="191"/>
    </location>
</feature>
<dbReference type="Pfam" id="PF18404">
    <property type="entry name" value="Glyco_transf_24"/>
    <property type="match status" value="1"/>
</dbReference>
<dbReference type="eggNOG" id="KOG1879">
    <property type="taxonomic scope" value="Eukaryota"/>
</dbReference>
<comment type="pathway">
    <text evidence="2">Protein modification; protein glycosylation.</text>
</comment>
<name>A0A1X7TGP2_AMPQE</name>
<dbReference type="Pfam" id="PF18403">
    <property type="entry name" value="Thioredoxin_15"/>
    <property type="match status" value="1"/>
</dbReference>
<dbReference type="PANTHER" id="PTHR11226:SF0">
    <property type="entry name" value="UDP-GLUCOSE:GLYCOPROTEIN GLUCOSYLTRANSFERASE"/>
    <property type="match status" value="1"/>
</dbReference>
<dbReference type="AlphaFoldDB" id="A0A1X7TGP2"/>
<dbReference type="EnsemblMetazoa" id="Aqu2.1.13882_001">
    <property type="protein sequence ID" value="Aqu2.1.13882_001"/>
    <property type="gene ID" value="Aqu2.1.13882"/>
</dbReference>
<sequence>MNYLTSKEGEFTMKPVSLWVVSDLSTSSGRQNDLECIEIYVSIIQSQRPSVAIQSLTLLLSLEDGRGLENEEELVGLFKDIEKFKMAAFEKRMKELASSSVFEYQREFLKRVLQLEPGASAILSNGRLIGPLGPKESFIFDDLEALYNFEISSHVQTISNAIDSVDLILPDPDSDTTEYRSDLVMRLASLLRSQTKARRLELDSFKKEHSVLSVPPLSSGPVIHILLILDPLSPSSQKLSPLLGNLKDLLPLNITVLFNPLTKLSALPLKEFFVPDDAPIITGSNDTVPTTDTINIFSIASGHLYERFLRIMMLSVLKHTKNPAKFWFLKNYFSPQFKDFIPRMAERYGFEYELVQYKWPCWLHGQTEKQRLIWAYKILFLDVLFPLNIKKIIFVDADQVVRTDMKELLEEPLDGAPYGCTSFCDSRTDMDGFR</sequence>